<dbReference type="STRING" id="2903.R1G092"/>
<feature type="binding site" evidence="2">
    <location>
        <begin position="64"/>
        <end position="71"/>
    </location>
    <ligand>
        <name>substrate</name>
    </ligand>
</feature>
<keyword evidence="4" id="KW-0732">Signal</keyword>
<dbReference type="Pfam" id="PF00300">
    <property type="entry name" value="His_Phos_1"/>
    <property type="match status" value="1"/>
</dbReference>
<feature type="compositionally biased region" description="Basic and acidic residues" evidence="3">
    <location>
        <begin position="39"/>
        <end position="49"/>
    </location>
</feature>
<dbReference type="KEGG" id="ehx:EMIHUDRAFT_223722"/>
<evidence type="ECO:0000256" key="4">
    <source>
        <dbReference type="SAM" id="SignalP"/>
    </source>
</evidence>
<evidence type="ECO:0000313" key="5">
    <source>
        <dbReference type="EnsemblProtists" id="EOD39224"/>
    </source>
</evidence>
<dbReference type="AlphaFoldDB" id="A0A0D3KTY9"/>
<dbReference type="PROSITE" id="PS00175">
    <property type="entry name" value="PG_MUTASE"/>
    <property type="match status" value="1"/>
</dbReference>
<feature type="active site" description="Tele-phosphohistidine intermediate" evidence="1">
    <location>
        <position position="65"/>
    </location>
</feature>
<evidence type="ECO:0000256" key="3">
    <source>
        <dbReference type="SAM" id="MobiDB-lite"/>
    </source>
</evidence>
<dbReference type="eggNOG" id="KOG0235">
    <property type="taxonomic scope" value="Eukaryota"/>
</dbReference>
<feature type="active site" description="Proton donor/acceptor" evidence="1">
    <location>
        <position position="139"/>
    </location>
</feature>
<feature type="chain" id="PRO_5044265026" description="Phosphoglycerate mutase" evidence="4">
    <location>
        <begin position="27"/>
        <end position="282"/>
    </location>
</feature>
<dbReference type="PANTHER" id="PTHR48100:SF62">
    <property type="entry name" value="GLUCOSYL-3-PHOSPHOGLYCERATE PHOSPHATASE"/>
    <property type="match status" value="1"/>
</dbReference>
<evidence type="ECO:0000256" key="2">
    <source>
        <dbReference type="PIRSR" id="PIRSR613078-2"/>
    </source>
</evidence>
<accession>A0A0D3KTY9</accession>
<dbReference type="InterPro" id="IPR050275">
    <property type="entry name" value="PGM_Phosphatase"/>
</dbReference>
<evidence type="ECO:0000256" key="1">
    <source>
        <dbReference type="PIRSR" id="PIRSR613078-1"/>
    </source>
</evidence>
<dbReference type="SMART" id="SM00855">
    <property type="entry name" value="PGAM"/>
    <property type="match status" value="1"/>
</dbReference>
<dbReference type="GeneID" id="17284494"/>
<feature type="binding site" evidence="2">
    <location>
        <position position="114"/>
    </location>
    <ligand>
        <name>substrate</name>
    </ligand>
</feature>
<feature type="signal peptide" evidence="4">
    <location>
        <begin position="1"/>
        <end position="26"/>
    </location>
</feature>
<dbReference type="RefSeq" id="XP_005791653.1">
    <property type="nucleotide sequence ID" value="XM_005791596.1"/>
</dbReference>
<dbReference type="CDD" id="cd07067">
    <property type="entry name" value="HP_PGM_like"/>
    <property type="match status" value="1"/>
</dbReference>
<feature type="region of interest" description="Disordered" evidence="3">
    <location>
        <begin position="30"/>
        <end position="49"/>
    </location>
</feature>
<reference evidence="6" key="1">
    <citation type="journal article" date="2013" name="Nature">
        <title>Pan genome of the phytoplankton Emiliania underpins its global distribution.</title>
        <authorList>
            <person name="Read B.A."/>
            <person name="Kegel J."/>
            <person name="Klute M.J."/>
            <person name="Kuo A."/>
            <person name="Lefebvre S.C."/>
            <person name="Maumus F."/>
            <person name="Mayer C."/>
            <person name="Miller J."/>
            <person name="Monier A."/>
            <person name="Salamov A."/>
            <person name="Young J."/>
            <person name="Aguilar M."/>
            <person name="Claverie J.M."/>
            <person name="Frickenhaus S."/>
            <person name="Gonzalez K."/>
            <person name="Herman E.K."/>
            <person name="Lin Y.C."/>
            <person name="Napier J."/>
            <person name="Ogata H."/>
            <person name="Sarno A.F."/>
            <person name="Shmutz J."/>
            <person name="Schroeder D."/>
            <person name="de Vargas C."/>
            <person name="Verret F."/>
            <person name="von Dassow P."/>
            <person name="Valentin K."/>
            <person name="Van de Peer Y."/>
            <person name="Wheeler G."/>
            <person name="Dacks J.B."/>
            <person name="Delwiche C.F."/>
            <person name="Dyhrman S.T."/>
            <person name="Glockner G."/>
            <person name="John U."/>
            <person name="Richards T."/>
            <person name="Worden A.Z."/>
            <person name="Zhang X."/>
            <person name="Grigoriev I.V."/>
            <person name="Allen A.E."/>
            <person name="Bidle K."/>
            <person name="Borodovsky M."/>
            <person name="Bowler C."/>
            <person name="Brownlee C."/>
            <person name="Cock J.M."/>
            <person name="Elias M."/>
            <person name="Gladyshev V.N."/>
            <person name="Groth M."/>
            <person name="Guda C."/>
            <person name="Hadaegh A."/>
            <person name="Iglesias-Rodriguez M.D."/>
            <person name="Jenkins J."/>
            <person name="Jones B.M."/>
            <person name="Lawson T."/>
            <person name="Leese F."/>
            <person name="Lindquist E."/>
            <person name="Lobanov A."/>
            <person name="Lomsadze A."/>
            <person name="Malik S.B."/>
            <person name="Marsh M.E."/>
            <person name="Mackinder L."/>
            <person name="Mock T."/>
            <person name="Mueller-Roeber B."/>
            <person name="Pagarete A."/>
            <person name="Parker M."/>
            <person name="Probert I."/>
            <person name="Quesneville H."/>
            <person name="Raines C."/>
            <person name="Rensing S.A."/>
            <person name="Riano-Pachon D.M."/>
            <person name="Richier S."/>
            <person name="Rokitta S."/>
            <person name="Shiraiwa Y."/>
            <person name="Soanes D.M."/>
            <person name="van der Giezen M."/>
            <person name="Wahlund T.M."/>
            <person name="Williams B."/>
            <person name="Wilson W."/>
            <person name="Wolfe G."/>
            <person name="Wurch L.L."/>
        </authorList>
    </citation>
    <scope>NUCLEOTIDE SEQUENCE</scope>
</reference>
<dbReference type="GO" id="GO:0005737">
    <property type="term" value="C:cytoplasm"/>
    <property type="evidence" value="ECO:0007669"/>
    <property type="project" value="TreeGrafter"/>
</dbReference>
<sequence length="282" mass="29190">MSRRAVLARSLAVLTLPQGLLPRARAAEFTTTAGGARRSSGDGDPHRLAVPELAPGSRRLYLCRHGETDWNVAGRVQGMTDIPLNPNGRRQAAALAAILADVPIGLVASSALGRASSTADAVAALHPGARRLVDASFNEMNFGSLEGEELRGGSPRREEYEARLAEWEAGRTSVRLPGGGESPEEVAARALKGLRELGALPPLAAAAGGAGVPSCPRHVCLVAHGRFNKILLAALRGDVSRASQVAQGNTAVNIVDIDEGGACTVVAVNLLDHLRAAAQPPA</sequence>
<dbReference type="InterPro" id="IPR029033">
    <property type="entry name" value="His_PPase_superfam"/>
</dbReference>
<dbReference type="EnsemblProtists" id="EOD39224">
    <property type="protein sequence ID" value="EOD39224"/>
    <property type="gene ID" value="EMIHUDRAFT_223722"/>
</dbReference>
<dbReference type="PANTHER" id="PTHR48100">
    <property type="entry name" value="BROAD-SPECIFICITY PHOSPHATASE YOR283W-RELATED"/>
    <property type="match status" value="1"/>
</dbReference>
<dbReference type="InterPro" id="IPR001345">
    <property type="entry name" value="PG/BPGM_mutase_AS"/>
</dbReference>
<dbReference type="SUPFAM" id="SSF53254">
    <property type="entry name" value="Phosphoglycerate mutase-like"/>
    <property type="match status" value="1"/>
</dbReference>
<keyword evidence="6" id="KW-1185">Reference proteome</keyword>
<organism evidence="5 6">
    <name type="scientific">Emiliania huxleyi (strain CCMP1516)</name>
    <dbReference type="NCBI Taxonomy" id="280463"/>
    <lineage>
        <taxon>Eukaryota</taxon>
        <taxon>Haptista</taxon>
        <taxon>Haptophyta</taxon>
        <taxon>Prymnesiophyceae</taxon>
        <taxon>Isochrysidales</taxon>
        <taxon>Noelaerhabdaceae</taxon>
        <taxon>Emiliania</taxon>
    </lineage>
</organism>
<reference evidence="5" key="2">
    <citation type="submission" date="2024-10" db="UniProtKB">
        <authorList>
            <consortium name="EnsemblProtists"/>
        </authorList>
    </citation>
    <scope>IDENTIFICATION</scope>
</reference>
<evidence type="ECO:0000313" key="6">
    <source>
        <dbReference type="Proteomes" id="UP000013827"/>
    </source>
</evidence>
<proteinExistence type="predicted"/>
<dbReference type="GO" id="GO:0016791">
    <property type="term" value="F:phosphatase activity"/>
    <property type="evidence" value="ECO:0007669"/>
    <property type="project" value="TreeGrafter"/>
</dbReference>
<dbReference type="PaxDb" id="2903-EOD39224"/>
<dbReference type="Proteomes" id="UP000013827">
    <property type="component" value="Unassembled WGS sequence"/>
</dbReference>
<dbReference type="InterPro" id="IPR013078">
    <property type="entry name" value="His_Pase_superF_clade-1"/>
</dbReference>
<name>A0A0D3KTY9_EMIH1</name>
<dbReference type="HOGENOM" id="CLU_033323_9_3_1"/>
<evidence type="ECO:0008006" key="7">
    <source>
        <dbReference type="Google" id="ProtNLM"/>
    </source>
</evidence>
<dbReference type="Gene3D" id="3.40.50.1240">
    <property type="entry name" value="Phosphoglycerate mutase-like"/>
    <property type="match status" value="1"/>
</dbReference>
<protein>
    <recommendedName>
        <fullName evidence="7">Phosphoglycerate mutase</fullName>
    </recommendedName>
</protein>